<organism evidence="2 3">
    <name type="scientific">Paraglaciecola chathamensis</name>
    <dbReference type="NCBI Taxonomy" id="368405"/>
    <lineage>
        <taxon>Bacteria</taxon>
        <taxon>Pseudomonadati</taxon>
        <taxon>Pseudomonadota</taxon>
        <taxon>Gammaproteobacteria</taxon>
        <taxon>Alteromonadales</taxon>
        <taxon>Alteromonadaceae</taxon>
        <taxon>Paraglaciecola</taxon>
    </lineage>
</organism>
<reference evidence="2" key="2">
    <citation type="submission" date="2020-09" db="EMBL/GenBank/DDBJ databases">
        <authorList>
            <person name="Sun Q."/>
            <person name="Kim S."/>
        </authorList>
    </citation>
    <scope>NUCLEOTIDE SEQUENCE</scope>
    <source>
        <strain evidence="2">KCTC 32337</strain>
    </source>
</reference>
<dbReference type="RefSeq" id="WP_013755132.1">
    <property type="nucleotide sequence ID" value="NZ_BMZC01000014.1"/>
</dbReference>
<keyword evidence="1" id="KW-0732">Signal</keyword>
<feature type="signal peptide" evidence="1">
    <location>
        <begin position="1"/>
        <end position="19"/>
    </location>
</feature>
<dbReference type="EMBL" id="BMZC01000014">
    <property type="protein sequence ID" value="GGZ77394.1"/>
    <property type="molecule type" value="Genomic_DNA"/>
</dbReference>
<name>A0A8H9IJR9_9ALTE</name>
<sequence length="185" mass="20681">MCKKLLTTCIFAISFTANANFYIDMQKEQIVPTSHSSVSGYKLLTGDYFGKVYQVGTPFDLCGVSSEGENQAIDDAMYFILPSGWYAYIDEQVTAFPTVSWSSSDDYFLDVLGHMGKNYGLNFVVDWEQKLVQIQVDEDFTQPNIEQPTIITDSDGDREVYIYTKPAAKNGFLLKNGKIIPVTAG</sequence>
<accession>A0A8H9IJR9</accession>
<evidence type="ECO:0008006" key="4">
    <source>
        <dbReference type="Google" id="ProtNLM"/>
    </source>
</evidence>
<reference evidence="2" key="1">
    <citation type="journal article" date="2014" name="Int. J. Syst. Evol. Microbiol.">
        <title>Complete genome sequence of Corynebacterium casei LMG S-19264T (=DSM 44701T), isolated from a smear-ripened cheese.</title>
        <authorList>
            <consortium name="US DOE Joint Genome Institute (JGI-PGF)"/>
            <person name="Walter F."/>
            <person name="Albersmeier A."/>
            <person name="Kalinowski J."/>
            <person name="Ruckert C."/>
        </authorList>
    </citation>
    <scope>NUCLEOTIDE SEQUENCE</scope>
    <source>
        <strain evidence="2">KCTC 32337</strain>
    </source>
</reference>
<proteinExistence type="predicted"/>
<feature type="chain" id="PRO_5034653593" description="WG repeat-containing protein" evidence="1">
    <location>
        <begin position="20"/>
        <end position="185"/>
    </location>
</feature>
<protein>
    <recommendedName>
        <fullName evidence="4">WG repeat-containing protein</fullName>
    </recommendedName>
</protein>
<gene>
    <name evidence="2" type="ORF">GCM10011274_39350</name>
</gene>
<comment type="caution">
    <text evidence="2">The sequence shown here is derived from an EMBL/GenBank/DDBJ whole genome shotgun (WGS) entry which is preliminary data.</text>
</comment>
<dbReference type="Proteomes" id="UP000622604">
    <property type="component" value="Unassembled WGS sequence"/>
</dbReference>
<dbReference type="AlphaFoldDB" id="A0A8H9IJR9"/>
<evidence type="ECO:0000256" key="1">
    <source>
        <dbReference type="SAM" id="SignalP"/>
    </source>
</evidence>
<evidence type="ECO:0000313" key="2">
    <source>
        <dbReference type="EMBL" id="GGZ77394.1"/>
    </source>
</evidence>
<evidence type="ECO:0000313" key="3">
    <source>
        <dbReference type="Proteomes" id="UP000622604"/>
    </source>
</evidence>